<comment type="caution">
    <text evidence="7">The sequence shown here is derived from an EMBL/GenBank/DDBJ whole genome shotgun (WGS) entry which is preliminary data.</text>
</comment>
<dbReference type="PANTHER" id="PTHR22807">
    <property type="entry name" value="NOP2 YEAST -RELATED NOL1/NOP2/FMU SUN DOMAIN-CONTAINING"/>
    <property type="match status" value="1"/>
</dbReference>
<dbReference type="PRINTS" id="PR02008">
    <property type="entry name" value="RCMTFAMILY"/>
</dbReference>
<dbReference type="InterPro" id="IPR029063">
    <property type="entry name" value="SAM-dependent_MTases_sf"/>
</dbReference>
<feature type="domain" description="SAM-dependent MTase RsmB/NOP-type" evidence="6">
    <location>
        <begin position="7"/>
        <end position="305"/>
    </location>
</feature>
<dbReference type="InterPro" id="IPR049560">
    <property type="entry name" value="MeTrfase_RsmB-F_NOP2_cat"/>
</dbReference>
<keyword evidence="1 5" id="KW-0489">Methyltransferase</keyword>
<feature type="active site" description="Nucleophile" evidence="5">
    <location>
        <position position="228"/>
    </location>
</feature>
<keyword evidence="8" id="KW-1185">Reference proteome</keyword>
<feature type="binding site" evidence="5">
    <location>
        <position position="151"/>
    </location>
    <ligand>
        <name>S-adenosyl-L-methionine</name>
        <dbReference type="ChEBI" id="CHEBI:59789"/>
    </ligand>
</feature>
<dbReference type="InterPro" id="IPR001678">
    <property type="entry name" value="MeTrfase_RsmB-F_NOP2_dom"/>
</dbReference>
<dbReference type="Proteomes" id="UP000469325">
    <property type="component" value="Unassembled WGS sequence"/>
</dbReference>
<evidence type="ECO:0000256" key="5">
    <source>
        <dbReference type="PROSITE-ProRule" id="PRU01023"/>
    </source>
</evidence>
<keyword evidence="4 5" id="KW-0694">RNA-binding</keyword>
<dbReference type="SUPFAM" id="SSF53335">
    <property type="entry name" value="S-adenosyl-L-methionine-dependent methyltransferases"/>
    <property type="match status" value="1"/>
</dbReference>
<dbReference type="PROSITE" id="PS51686">
    <property type="entry name" value="SAM_MT_RSMB_NOP"/>
    <property type="match status" value="1"/>
</dbReference>
<reference evidence="7 8" key="1">
    <citation type="submission" date="2019-08" db="EMBL/GenBank/DDBJ databases">
        <title>In-depth cultivation of the pig gut microbiome towards novel bacterial diversity and tailored functional studies.</title>
        <authorList>
            <person name="Wylensek D."/>
            <person name="Hitch T.C.A."/>
            <person name="Clavel T."/>
        </authorList>
    </citation>
    <scope>NUCLEOTIDE SEQUENCE [LARGE SCALE GENOMIC DNA]</scope>
    <source>
        <strain evidence="7 8">CA-Schmier-601-WT-1</strain>
    </source>
</reference>
<keyword evidence="3 5" id="KW-0949">S-adenosyl-L-methionine</keyword>
<dbReference type="GO" id="GO:0001510">
    <property type="term" value="P:RNA methylation"/>
    <property type="evidence" value="ECO:0007669"/>
    <property type="project" value="InterPro"/>
</dbReference>
<evidence type="ECO:0000259" key="6">
    <source>
        <dbReference type="PROSITE" id="PS51686"/>
    </source>
</evidence>
<dbReference type="CDD" id="cd02440">
    <property type="entry name" value="AdoMet_MTases"/>
    <property type="match status" value="1"/>
</dbReference>
<proteinExistence type="inferred from homology"/>
<evidence type="ECO:0000256" key="2">
    <source>
        <dbReference type="ARBA" id="ARBA00022679"/>
    </source>
</evidence>
<comment type="caution">
    <text evidence="5">Lacks conserved residue(s) required for the propagation of feature annotation.</text>
</comment>
<dbReference type="Pfam" id="PF01189">
    <property type="entry name" value="Methyltr_RsmB-F"/>
    <property type="match status" value="1"/>
</dbReference>
<name>A0A6N7X9T6_9ACTN</name>
<feature type="binding site" evidence="5">
    <location>
        <position position="174"/>
    </location>
    <ligand>
        <name>S-adenosyl-L-methionine</name>
        <dbReference type="ChEBI" id="CHEBI:59789"/>
    </ligand>
</feature>
<accession>A0A6N7X9T6</accession>
<feature type="binding site" evidence="5">
    <location>
        <position position="123"/>
    </location>
    <ligand>
        <name>S-adenosyl-L-methionine</name>
        <dbReference type="ChEBI" id="CHEBI:59789"/>
    </ligand>
</feature>
<dbReference type="AlphaFoldDB" id="A0A6N7X9T6"/>
<keyword evidence="2 5" id="KW-0808">Transferase</keyword>
<evidence type="ECO:0000313" key="8">
    <source>
        <dbReference type="Proteomes" id="UP000469325"/>
    </source>
</evidence>
<dbReference type="GO" id="GO:0008173">
    <property type="term" value="F:RNA methyltransferase activity"/>
    <property type="evidence" value="ECO:0007669"/>
    <property type="project" value="InterPro"/>
</dbReference>
<comment type="similarity">
    <text evidence="5">Belongs to the class I-like SAM-binding methyltransferase superfamily. RsmB/NOP family.</text>
</comment>
<evidence type="ECO:0000313" key="7">
    <source>
        <dbReference type="EMBL" id="MST72167.1"/>
    </source>
</evidence>
<organism evidence="7 8">
    <name type="scientific">Olsenella porci</name>
    <dbReference type="NCBI Taxonomy" id="2652279"/>
    <lineage>
        <taxon>Bacteria</taxon>
        <taxon>Bacillati</taxon>
        <taxon>Actinomycetota</taxon>
        <taxon>Coriobacteriia</taxon>
        <taxon>Coriobacteriales</taxon>
        <taxon>Atopobiaceae</taxon>
        <taxon>Olsenella</taxon>
    </lineage>
</organism>
<evidence type="ECO:0000256" key="4">
    <source>
        <dbReference type="ARBA" id="ARBA00022884"/>
    </source>
</evidence>
<dbReference type="GO" id="GO:0003723">
    <property type="term" value="F:RNA binding"/>
    <property type="evidence" value="ECO:0007669"/>
    <property type="project" value="UniProtKB-UniRule"/>
</dbReference>
<evidence type="ECO:0000256" key="3">
    <source>
        <dbReference type="ARBA" id="ARBA00022691"/>
    </source>
</evidence>
<sequence length="306" mass="31845">MGPACALALRALEPAGPYVAGDVLRNGPSQTEGLLRRAGLSPRQTLLPVSWILSSPAGLASSGLVETCDAVPCDLASQAVAWLCSPEPGSSLLEVGQGRGTKTILLQSAAAQRGGTARVSAVEVDQAKVRLARSRMERAGLSDVTRCVCWDGRELDGESLPSALSGEFDRVFVDAPCSGTGTMRRHPETAWALEPASVRDALPAMQLAILSSAAARVRVGGTLCYATCSLLKEEDEAVVDAFLSGNGAGFSPVDPRTLGGYGSLPTGARQLVDAMATDDATIRTARADSEGLPLDGHFLAAFRRVR</sequence>
<dbReference type="InterPro" id="IPR023267">
    <property type="entry name" value="RCMT"/>
</dbReference>
<dbReference type="EMBL" id="VUNC01000002">
    <property type="protein sequence ID" value="MST72167.1"/>
    <property type="molecule type" value="Genomic_DNA"/>
</dbReference>
<dbReference type="PANTHER" id="PTHR22807:SF53">
    <property type="entry name" value="RIBOSOMAL RNA SMALL SUBUNIT METHYLTRANSFERASE B-RELATED"/>
    <property type="match status" value="1"/>
</dbReference>
<protein>
    <recommendedName>
        <fullName evidence="6">SAM-dependent MTase RsmB/NOP-type domain-containing protein</fullName>
    </recommendedName>
</protein>
<gene>
    <name evidence="7" type="ORF">FYJ68_03440</name>
</gene>
<evidence type="ECO:0000256" key="1">
    <source>
        <dbReference type="ARBA" id="ARBA00022603"/>
    </source>
</evidence>
<dbReference type="Gene3D" id="3.40.50.150">
    <property type="entry name" value="Vaccinia Virus protein VP39"/>
    <property type="match status" value="1"/>
</dbReference>